<feature type="domain" description="Transcriptional repressor PaaX-like N-terminal" evidence="1">
    <location>
        <begin position="37"/>
        <end position="106"/>
    </location>
</feature>
<dbReference type="InterPro" id="IPR012906">
    <property type="entry name" value="PaaX-like_N"/>
</dbReference>
<sequence>MNAERVAPGDPRGYNAVMKNRVLSQWIAKQLADRPLRANSLIITIYGDMIAPLGGTVWLGGFIRLVEPLGLNARAVRTSVFRLSREKWLVSEQIGRRSYYSLTATGRRRFELAFRRIYEDASISWAGDWQVVLTPGVSLTPALRKELLWAGYAAIAPGALAHPSAQTDALLDILQNAGAHDKVVVLQARTFGALSSRPIKELVDQCWNLGKVAGEYQSFIDRFRSVARALRSTSNLDPEQCFIIRTLLMHEFRRVQLRDPSLPRQLLPDDWPGDKARAMCRDIYRLCWVKTEEHLMQMLETSDGPLPPAEKSFHARFGGVIDEEAEQRS</sequence>
<keyword evidence="4" id="KW-1185">Reference proteome</keyword>
<dbReference type="InterPro" id="IPR011965">
    <property type="entry name" value="PaaX_trns_reg"/>
</dbReference>
<protein>
    <submittedName>
        <fullName evidence="3">Transcriptional regulator, PaaX family</fullName>
    </submittedName>
</protein>
<dbReference type="PANTHER" id="PTHR30319">
    <property type="entry name" value="PHENYLACETIC ACID REGULATOR-RELATED TRANSCRIPTIONAL REPRESSOR"/>
    <property type="match status" value="1"/>
</dbReference>
<organism evidence="3 4">
    <name type="scientific">Rhodopseudomonas pseudopalustris</name>
    <dbReference type="NCBI Taxonomy" id="1513892"/>
    <lineage>
        <taxon>Bacteria</taxon>
        <taxon>Pseudomonadati</taxon>
        <taxon>Pseudomonadota</taxon>
        <taxon>Alphaproteobacteria</taxon>
        <taxon>Hyphomicrobiales</taxon>
        <taxon>Nitrobacteraceae</taxon>
        <taxon>Rhodopseudomonas</taxon>
    </lineage>
</organism>
<evidence type="ECO:0000259" key="1">
    <source>
        <dbReference type="Pfam" id="PF07848"/>
    </source>
</evidence>
<dbReference type="GO" id="GO:0006351">
    <property type="term" value="P:DNA-templated transcription"/>
    <property type="evidence" value="ECO:0007669"/>
    <property type="project" value="InterPro"/>
</dbReference>
<gene>
    <name evidence="3" type="ORF">SAMN05444123_10771</name>
</gene>
<dbReference type="PANTHER" id="PTHR30319:SF1">
    <property type="entry name" value="TRANSCRIPTIONAL REPRESSOR PAAX"/>
    <property type="match status" value="1"/>
</dbReference>
<accession>A0A1H8UIW3</accession>
<dbReference type="Pfam" id="PF07848">
    <property type="entry name" value="PaaX"/>
    <property type="match status" value="1"/>
</dbReference>
<dbReference type="Pfam" id="PF08223">
    <property type="entry name" value="PaaX_C"/>
    <property type="match status" value="1"/>
</dbReference>
<dbReference type="InterPro" id="IPR013225">
    <property type="entry name" value="PaaX_C"/>
</dbReference>
<evidence type="ECO:0000313" key="3">
    <source>
        <dbReference type="EMBL" id="SEP02893.1"/>
    </source>
</evidence>
<proteinExistence type="predicted"/>
<dbReference type="InterPro" id="IPR036388">
    <property type="entry name" value="WH-like_DNA-bd_sf"/>
</dbReference>
<dbReference type="EMBL" id="FODT01000007">
    <property type="protein sequence ID" value="SEP02893.1"/>
    <property type="molecule type" value="Genomic_DNA"/>
</dbReference>
<evidence type="ECO:0000259" key="2">
    <source>
        <dbReference type="Pfam" id="PF08223"/>
    </source>
</evidence>
<dbReference type="AlphaFoldDB" id="A0A1H8UIW3"/>
<dbReference type="NCBIfam" id="TIGR02277">
    <property type="entry name" value="PaaX_trns_reg"/>
    <property type="match status" value="1"/>
</dbReference>
<dbReference type="Gene3D" id="1.10.10.10">
    <property type="entry name" value="Winged helix-like DNA-binding domain superfamily/Winged helix DNA-binding domain"/>
    <property type="match status" value="1"/>
</dbReference>
<dbReference type="Proteomes" id="UP000199615">
    <property type="component" value="Unassembled WGS sequence"/>
</dbReference>
<evidence type="ECO:0000313" key="4">
    <source>
        <dbReference type="Proteomes" id="UP000199615"/>
    </source>
</evidence>
<dbReference type="Gene3D" id="1.20.58.1460">
    <property type="match status" value="1"/>
</dbReference>
<reference evidence="4" key="1">
    <citation type="submission" date="2016-10" db="EMBL/GenBank/DDBJ databases">
        <authorList>
            <person name="Varghese N."/>
            <person name="Submissions S."/>
        </authorList>
    </citation>
    <scope>NUCLEOTIDE SEQUENCE [LARGE SCALE GENOMIC DNA]</scope>
    <source>
        <strain evidence="4">DSM 123</strain>
    </source>
</reference>
<name>A0A1H8UIW3_9BRAD</name>
<feature type="domain" description="Transcriptional repressor PaaX-like C-terminal" evidence="2">
    <location>
        <begin position="207"/>
        <end position="296"/>
    </location>
</feature>
<dbReference type="PIRSF" id="PIRSF020623">
    <property type="entry name" value="PaaX"/>
    <property type="match status" value="1"/>
</dbReference>
<dbReference type="InterPro" id="IPR036390">
    <property type="entry name" value="WH_DNA-bd_sf"/>
</dbReference>
<dbReference type="SUPFAM" id="SSF46785">
    <property type="entry name" value="Winged helix' DNA-binding domain"/>
    <property type="match status" value="1"/>
</dbReference>